<dbReference type="PANTHER" id="PTHR47424:SF4">
    <property type="entry name" value="ZN(II)2CYS6 TRANSCRIPTION FACTOR (EUROFUNG)"/>
    <property type="match status" value="1"/>
</dbReference>
<dbReference type="SMART" id="SM00906">
    <property type="entry name" value="Fungal_trans"/>
    <property type="match status" value="1"/>
</dbReference>
<keyword evidence="2" id="KW-0804">Transcription</keyword>
<proteinExistence type="predicted"/>
<keyword evidence="3" id="KW-0539">Nucleus</keyword>
<dbReference type="GO" id="GO:0000981">
    <property type="term" value="F:DNA-binding transcription factor activity, RNA polymerase II-specific"/>
    <property type="evidence" value="ECO:0007669"/>
    <property type="project" value="TreeGrafter"/>
</dbReference>
<dbReference type="GO" id="GO:0000435">
    <property type="term" value="P:positive regulation of transcription from RNA polymerase II promoter by galactose"/>
    <property type="evidence" value="ECO:0007669"/>
    <property type="project" value="TreeGrafter"/>
</dbReference>
<dbReference type="EMBL" id="KN832878">
    <property type="protein sequence ID" value="KIM99804.1"/>
    <property type="molecule type" value="Genomic_DNA"/>
</dbReference>
<dbReference type="GO" id="GO:0008270">
    <property type="term" value="F:zinc ion binding"/>
    <property type="evidence" value="ECO:0007669"/>
    <property type="project" value="InterPro"/>
</dbReference>
<dbReference type="CDD" id="cd12148">
    <property type="entry name" value="fungal_TF_MHR"/>
    <property type="match status" value="1"/>
</dbReference>
<dbReference type="HOGENOM" id="CLU_008511_3_0_1"/>
<dbReference type="OrthoDB" id="424974at2759"/>
<keyword evidence="1" id="KW-0805">Transcription regulation</keyword>
<accession>A0A0C3H963</accession>
<dbReference type="PANTHER" id="PTHR47424">
    <property type="entry name" value="REGULATORY PROTEIN GAL4"/>
    <property type="match status" value="1"/>
</dbReference>
<protein>
    <recommendedName>
        <fullName evidence="5">Xylanolytic transcriptional activator regulatory domain-containing protein</fullName>
    </recommendedName>
</protein>
<name>A0A0C3H963_OIDMZ</name>
<feature type="region of interest" description="Disordered" evidence="4">
    <location>
        <begin position="77"/>
        <end position="114"/>
    </location>
</feature>
<feature type="domain" description="Xylanolytic transcriptional activator regulatory" evidence="5">
    <location>
        <begin position="330"/>
        <end position="405"/>
    </location>
</feature>
<reference evidence="6 7" key="1">
    <citation type="submission" date="2014-04" db="EMBL/GenBank/DDBJ databases">
        <authorList>
            <consortium name="DOE Joint Genome Institute"/>
            <person name="Kuo A."/>
            <person name="Martino E."/>
            <person name="Perotto S."/>
            <person name="Kohler A."/>
            <person name="Nagy L.G."/>
            <person name="Floudas D."/>
            <person name="Copeland A."/>
            <person name="Barry K.W."/>
            <person name="Cichocki N."/>
            <person name="Veneault-Fourrey C."/>
            <person name="LaButti K."/>
            <person name="Lindquist E.A."/>
            <person name="Lipzen A."/>
            <person name="Lundell T."/>
            <person name="Morin E."/>
            <person name="Murat C."/>
            <person name="Sun H."/>
            <person name="Tunlid A."/>
            <person name="Henrissat B."/>
            <person name="Grigoriev I.V."/>
            <person name="Hibbett D.S."/>
            <person name="Martin F."/>
            <person name="Nordberg H.P."/>
            <person name="Cantor M.N."/>
            <person name="Hua S.X."/>
        </authorList>
    </citation>
    <scope>NUCLEOTIDE SEQUENCE [LARGE SCALE GENOMIC DNA]</scope>
    <source>
        <strain evidence="6 7">Zn</strain>
    </source>
</reference>
<evidence type="ECO:0000256" key="4">
    <source>
        <dbReference type="SAM" id="MobiDB-lite"/>
    </source>
</evidence>
<dbReference type="InterPro" id="IPR007219">
    <property type="entry name" value="XnlR_reg_dom"/>
</dbReference>
<dbReference type="GO" id="GO:0006351">
    <property type="term" value="P:DNA-templated transcription"/>
    <property type="evidence" value="ECO:0007669"/>
    <property type="project" value="InterPro"/>
</dbReference>
<dbReference type="Proteomes" id="UP000054321">
    <property type="component" value="Unassembled WGS sequence"/>
</dbReference>
<evidence type="ECO:0000259" key="5">
    <source>
        <dbReference type="SMART" id="SM00906"/>
    </source>
</evidence>
<dbReference type="GO" id="GO:0000978">
    <property type="term" value="F:RNA polymerase II cis-regulatory region sequence-specific DNA binding"/>
    <property type="evidence" value="ECO:0007669"/>
    <property type="project" value="TreeGrafter"/>
</dbReference>
<dbReference type="GO" id="GO:0005634">
    <property type="term" value="C:nucleus"/>
    <property type="evidence" value="ECO:0007669"/>
    <property type="project" value="TreeGrafter"/>
</dbReference>
<dbReference type="InParanoid" id="A0A0C3H963"/>
<evidence type="ECO:0000256" key="2">
    <source>
        <dbReference type="ARBA" id="ARBA00023163"/>
    </source>
</evidence>
<reference evidence="7" key="2">
    <citation type="submission" date="2015-01" db="EMBL/GenBank/DDBJ databases">
        <title>Evolutionary Origins and Diversification of the Mycorrhizal Mutualists.</title>
        <authorList>
            <consortium name="DOE Joint Genome Institute"/>
            <consortium name="Mycorrhizal Genomics Consortium"/>
            <person name="Kohler A."/>
            <person name="Kuo A."/>
            <person name="Nagy L.G."/>
            <person name="Floudas D."/>
            <person name="Copeland A."/>
            <person name="Barry K.W."/>
            <person name="Cichocki N."/>
            <person name="Veneault-Fourrey C."/>
            <person name="LaButti K."/>
            <person name="Lindquist E.A."/>
            <person name="Lipzen A."/>
            <person name="Lundell T."/>
            <person name="Morin E."/>
            <person name="Murat C."/>
            <person name="Riley R."/>
            <person name="Ohm R."/>
            <person name="Sun H."/>
            <person name="Tunlid A."/>
            <person name="Henrissat B."/>
            <person name="Grigoriev I.V."/>
            <person name="Hibbett D.S."/>
            <person name="Martin F."/>
        </authorList>
    </citation>
    <scope>NUCLEOTIDE SEQUENCE [LARGE SCALE GENOMIC DNA]</scope>
    <source>
        <strain evidence="7">Zn</strain>
    </source>
</reference>
<evidence type="ECO:0000256" key="3">
    <source>
        <dbReference type="ARBA" id="ARBA00023242"/>
    </source>
</evidence>
<sequence length="747" mass="84048">MMLPIVCEPCEKRPGSEALCTWATDSLRTGHAPTDCIKRLEDRISLLEESNRQGYITQPNNRRSMSDVSDELIPRTTTRGVASSSLPEPTIRQPITSAPSVGSSSIPGTSTDLQPPTSATFIVPGLVPSLHPESTDTVFISNNQSVHAIIEDDHSKESVGCPIARTFMQEVEKLVKERFGGASQSASNVLGRSHDNPSPLGPGYELRQKDLDYTLPAREQADSLLSSYWKYVHILYPFLDKLQMEENYDKIWDHGDSKTNKQLFLCLLNATFAISSRHVRSANPDPEHMAAAFCLRARKLLDIGICSISSVQSYLLLALYFESTDESHMCWMFVGLAIRTAQTLELHVFETSERESESRTRDLLRKVWHGCILMDREVSMLYGRSCMIDPKTAAAVPLPLLMEEKSLRLGDVQLHTIQAQQAHAANFYISSLGLYDILHDVLLNYYSNESQQRLKNGHQDSRNFLSFEKNTAIFELQGRLSKWEKGIPEYLKVGHHTSDNGVNAVLVRRAIILHQRHLHIHILLLRPMLAAFVAFEFQNKGESVPFGSLLSHRISLQCAIVCVKIAQEAIDTIYIGEAAGSNETRDLSSWWCNAIFLYTSATVLIAGHLSPSVVAEISEESIHDGFHKAVAVLSQYATFNASVHRLVVVLHILFQIIPQKYTRLRQDSQRGETNTELPPSDDANTAATFQYWCPVKQFRRTSSHLHDLKMHSNSEKNNLASSQLLSNLDLIFDLDDFTWLMKMPFRL</sequence>
<dbReference type="InterPro" id="IPR051127">
    <property type="entry name" value="Fungal_SecMet_Regulators"/>
</dbReference>
<dbReference type="AlphaFoldDB" id="A0A0C3H963"/>
<gene>
    <name evidence="6" type="ORF">OIDMADRAFT_165971</name>
</gene>
<dbReference type="Pfam" id="PF04082">
    <property type="entry name" value="Fungal_trans"/>
    <property type="match status" value="1"/>
</dbReference>
<evidence type="ECO:0000313" key="7">
    <source>
        <dbReference type="Proteomes" id="UP000054321"/>
    </source>
</evidence>
<evidence type="ECO:0000256" key="1">
    <source>
        <dbReference type="ARBA" id="ARBA00023015"/>
    </source>
</evidence>
<keyword evidence="7" id="KW-1185">Reference proteome</keyword>
<evidence type="ECO:0000313" key="6">
    <source>
        <dbReference type="EMBL" id="KIM99804.1"/>
    </source>
</evidence>
<organism evidence="6 7">
    <name type="scientific">Oidiodendron maius (strain Zn)</name>
    <dbReference type="NCBI Taxonomy" id="913774"/>
    <lineage>
        <taxon>Eukaryota</taxon>
        <taxon>Fungi</taxon>
        <taxon>Dikarya</taxon>
        <taxon>Ascomycota</taxon>
        <taxon>Pezizomycotina</taxon>
        <taxon>Leotiomycetes</taxon>
        <taxon>Leotiomycetes incertae sedis</taxon>
        <taxon>Myxotrichaceae</taxon>
        <taxon>Oidiodendron</taxon>
    </lineage>
</organism>